<dbReference type="InterPro" id="IPR029398">
    <property type="entry name" value="PolB_thumb"/>
</dbReference>
<dbReference type="SMART" id="SM00278">
    <property type="entry name" value="HhH1"/>
    <property type="match status" value="3"/>
</dbReference>
<dbReference type="InterPro" id="IPR050243">
    <property type="entry name" value="PHP_phosphatase"/>
</dbReference>
<sequence>MNSELSKIFFEMSVLMNMKGVQFKPRAFEKAAHSLGVLEEDVREIYSRGGIKALEDIPGVGAGIAERIEEYIKTRHIKDYSGLKKQIPVDVEGLKAIEGVGPKTILLLYEKLGIKNREQLERAARAGKLRDIEGLGEKTEQKVLKGIEFLKQTHGRFILGFTMPTVRDIVERLIKVEEVERVEFAGSIRRMQETVGDLDILAISRHPEKVMDFFVSMPEVAHVYGKGEVKTFVRLKNGMDADLQVVPPRSFGAALQYFTGDKYHNIQLREAAIRQGYKLNEYGLYEGEKFVAGKTEEEVYKKLGFEWMPPELRTNYGELEASASGKLPHLVGYGDLKGDLQVQTDWTDGENSIEEMAKAARKQGLEYICITDHTKRLAMTGGLDDEKVLRQAEEIDRINAKLKAQNEKFRILKGTEVDILKDGSLDLKDETLAKLDVVGASVHSHFNLPEEEQTERIARAMENPNVDIIFHPTGRIIQKREAYKVNVEALIAVAKRTGTVLEINAYPDRLDLKDEYIRKAIDAGVKMSVDSDAHSTAHFQFLEYGIAQARRGWAEKKDIINAHSWQEMLKMLK</sequence>
<dbReference type="InterPro" id="IPR037160">
    <property type="entry name" value="DNA_Pol_thumb_sf"/>
</dbReference>
<feature type="domain" description="Helix-hairpin-helix DNA-binding motif class 1" evidence="22">
    <location>
        <begin position="52"/>
        <end position="71"/>
    </location>
</feature>
<evidence type="ECO:0000256" key="16">
    <source>
        <dbReference type="ARBA" id="ARBA00035717"/>
    </source>
</evidence>
<name>A0A1F8F5L6_9BACT</name>
<dbReference type="Pfam" id="PF14520">
    <property type="entry name" value="HHH_5"/>
    <property type="match status" value="1"/>
</dbReference>
<dbReference type="SMART" id="SM00483">
    <property type="entry name" value="POLXc"/>
    <property type="match status" value="1"/>
</dbReference>
<evidence type="ECO:0000256" key="7">
    <source>
        <dbReference type="ARBA" id="ARBA00022634"/>
    </source>
</evidence>
<dbReference type="CDD" id="cd07436">
    <property type="entry name" value="PHP_PolX"/>
    <property type="match status" value="1"/>
</dbReference>
<comment type="subcellular location">
    <subcellularLocation>
        <location evidence="2">Cytoplasm</location>
    </subcellularLocation>
</comment>
<keyword evidence="8" id="KW-0808">Transferase</keyword>
<comment type="function">
    <text evidence="20">Repair polymerase that plays a key role in base-excision repair. During this process, the damaged base is excised by specific DNA glycosylases, the DNA backbone is nicked at the abasic site by an apurinic/apyrimidic (AP) endonuclease, and POLB removes 5'-deoxyribose-phosphate from the preincised AP site acting as a 5'-deoxyribose-phosphate lyase (5'-dRP lyase); through its DNA polymerase activity, it adds one nucleotide to the 3' end of the arising single-nucleotide gap. Conducts 'gap-filling' DNA synthesis in a stepwise distributive fashion rather than in a processive fashion as for other DNA polymerases. It is also able to cleave sugar-phosphate bonds 3' to an intact AP site, acting as an AP lyase.</text>
</comment>
<dbReference type="SUPFAM" id="SSF47802">
    <property type="entry name" value="DNA polymerase beta, N-terminal domain-like"/>
    <property type="match status" value="1"/>
</dbReference>
<dbReference type="InterPro" id="IPR027421">
    <property type="entry name" value="DNA_pol_lamdba_lyase_dom_sf"/>
</dbReference>
<dbReference type="InterPro" id="IPR003583">
    <property type="entry name" value="Hlx-hairpin-Hlx_DNA-bd_motif"/>
</dbReference>
<dbReference type="InterPro" id="IPR002008">
    <property type="entry name" value="DNA_pol_X_beta-like"/>
</dbReference>
<evidence type="ECO:0000256" key="18">
    <source>
        <dbReference type="ARBA" id="ARBA00044632"/>
    </source>
</evidence>
<feature type="domain" description="Polymerase/histidinol phosphatase N-terminal" evidence="23">
    <location>
        <begin position="338"/>
        <end position="421"/>
    </location>
</feature>
<dbReference type="Gene3D" id="3.30.460.10">
    <property type="entry name" value="Beta Polymerase, domain 2"/>
    <property type="match status" value="1"/>
</dbReference>
<evidence type="ECO:0000256" key="1">
    <source>
        <dbReference type="ARBA" id="ARBA00001946"/>
    </source>
</evidence>
<evidence type="ECO:0000256" key="21">
    <source>
        <dbReference type="ARBA" id="ARBA00049244"/>
    </source>
</evidence>
<dbReference type="EC" id="2.7.7.7" evidence="3"/>
<dbReference type="Pfam" id="PF14791">
    <property type="entry name" value="DNA_pol_B_thumb"/>
    <property type="match status" value="1"/>
</dbReference>
<dbReference type="Gene3D" id="1.10.150.20">
    <property type="entry name" value="5' to 3' exonuclease, C-terminal subdomain"/>
    <property type="match status" value="1"/>
</dbReference>
<evidence type="ECO:0000256" key="15">
    <source>
        <dbReference type="ARBA" id="ARBA00023204"/>
    </source>
</evidence>
<evidence type="ECO:0000256" key="2">
    <source>
        <dbReference type="ARBA" id="ARBA00004496"/>
    </source>
</evidence>
<evidence type="ECO:0000256" key="19">
    <source>
        <dbReference type="ARBA" id="ARBA00044678"/>
    </source>
</evidence>
<proteinExistence type="predicted"/>
<comment type="cofactor">
    <cofactor evidence="1">
        <name>Mg(2+)</name>
        <dbReference type="ChEBI" id="CHEBI:18420"/>
    </cofactor>
</comment>
<dbReference type="SMART" id="SM00481">
    <property type="entry name" value="POLIIIAc"/>
    <property type="match status" value="1"/>
</dbReference>
<dbReference type="Gene3D" id="3.30.210.10">
    <property type="entry name" value="DNA polymerase, thumb domain"/>
    <property type="match status" value="1"/>
</dbReference>
<evidence type="ECO:0000256" key="11">
    <source>
        <dbReference type="ARBA" id="ARBA00022763"/>
    </source>
</evidence>
<evidence type="ECO:0000256" key="8">
    <source>
        <dbReference type="ARBA" id="ARBA00022679"/>
    </source>
</evidence>
<dbReference type="Gene3D" id="1.10.150.110">
    <property type="entry name" value="DNA polymerase beta, N-terminal domain-like"/>
    <property type="match status" value="1"/>
</dbReference>
<evidence type="ECO:0000259" key="22">
    <source>
        <dbReference type="SMART" id="SM00278"/>
    </source>
</evidence>
<dbReference type="InterPro" id="IPR004013">
    <property type="entry name" value="PHP_dom"/>
</dbReference>
<evidence type="ECO:0000256" key="10">
    <source>
        <dbReference type="ARBA" id="ARBA00022705"/>
    </source>
</evidence>
<evidence type="ECO:0000259" key="23">
    <source>
        <dbReference type="SMART" id="SM00481"/>
    </source>
</evidence>
<comment type="catalytic activity">
    <reaction evidence="21">
        <text>DNA(n) + a 2'-deoxyribonucleoside 5'-triphosphate = DNA(n+1) + diphosphate</text>
        <dbReference type="Rhea" id="RHEA:22508"/>
        <dbReference type="Rhea" id="RHEA-COMP:17339"/>
        <dbReference type="Rhea" id="RHEA-COMP:17340"/>
        <dbReference type="ChEBI" id="CHEBI:33019"/>
        <dbReference type="ChEBI" id="CHEBI:61560"/>
        <dbReference type="ChEBI" id="CHEBI:173112"/>
        <dbReference type="EC" id="2.7.7.7"/>
    </reaction>
</comment>
<evidence type="ECO:0000256" key="20">
    <source>
        <dbReference type="ARBA" id="ARBA00045548"/>
    </source>
</evidence>
<dbReference type="GO" id="GO:0008270">
    <property type="term" value="F:zinc ion binding"/>
    <property type="evidence" value="ECO:0007669"/>
    <property type="project" value="TreeGrafter"/>
</dbReference>
<dbReference type="GO" id="GO:0140078">
    <property type="term" value="F:class I DNA-(apurinic or apyrimidinic site) endonuclease activity"/>
    <property type="evidence" value="ECO:0007669"/>
    <property type="project" value="UniProtKB-EC"/>
</dbReference>
<dbReference type="Gene3D" id="3.20.20.140">
    <property type="entry name" value="Metal-dependent hydrolases"/>
    <property type="match status" value="1"/>
</dbReference>
<dbReference type="Pfam" id="PF14716">
    <property type="entry name" value="HHH_8"/>
    <property type="match status" value="1"/>
</dbReference>
<keyword evidence="10" id="KW-0235">DNA replication</keyword>
<dbReference type="InterPro" id="IPR016195">
    <property type="entry name" value="Pol/histidinol_Pase-like"/>
</dbReference>
<evidence type="ECO:0000256" key="6">
    <source>
        <dbReference type="ARBA" id="ARBA00022481"/>
    </source>
</evidence>
<keyword evidence="7" id="KW-0237">DNA synthesis</keyword>
<feature type="domain" description="DNA-directed DNA polymerase X" evidence="24">
    <location>
        <begin position="1"/>
        <end position="314"/>
    </location>
</feature>
<evidence type="ECO:0000313" key="26">
    <source>
        <dbReference type="Proteomes" id="UP000178023"/>
    </source>
</evidence>
<dbReference type="Proteomes" id="UP000178023">
    <property type="component" value="Unassembled WGS sequence"/>
</dbReference>
<evidence type="ECO:0000256" key="4">
    <source>
        <dbReference type="ARBA" id="ARBA00012720"/>
    </source>
</evidence>
<evidence type="ECO:0000256" key="12">
    <source>
        <dbReference type="ARBA" id="ARBA00022843"/>
    </source>
</evidence>
<keyword evidence="15" id="KW-0234">DNA repair</keyword>
<organism evidence="25 26">
    <name type="scientific">Candidatus Yanofskybacteria bacterium RIFCSPHIGHO2_01_FULL_45_42</name>
    <dbReference type="NCBI Taxonomy" id="1802671"/>
    <lineage>
        <taxon>Bacteria</taxon>
        <taxon>Candidatus Yanofskyibacteriota</taxon>
    </lineage>
</organism>
<evidence type="ECO:0000313" key="25">
    <source>
        <dbReference type="EMBL" id="OGN07536.1"/>
    </source>
</evidence>
<dbReference type="EC" id="4.2.99.18" evidence="4"/>
<keyword evidence="11" id="KW-0227">DNA damage</keyword>
<dbReference type="NCBIfam" id="NF006375">
    <property type="entry name" value="PRK08609.1"/>
    <property type="match status" value="1"/>
</dbReference>
<dbReference type="InterPro" id="IPR047967">
    <property type="entry name" value="PolX_PHP"/>
</dbReference>
<dbReference type="PANTHER" id="PTHR36928">
    <property type="entry name" value="PHOSPHATASE YCDX-RELATED"/>
    <property type="match status" value="1"/>
</dbReference>
<comment type="catalytic activity">
    <reaction evidence="19">
        <text>a 5'-end 2'-deoxyribose-2'-deoxyribonucleotide-DNA = (2E,4S)-4-hydroxypenten-2-al-5-phosphate + a 5'-end 5'-phospho-2'-deoxyribonucleoside-DNA + H(+)</text>
        <dbReference type="Rhea" id="RHEA:76255"/>
        <dbReference type="Rhea" id="RHEA-COMP:13180"/>
        <dbReference type="Rhea" id="RHEA-COMP:18657"/>
        <dbReference type="ChEBI" id="CHEBI:15378"/>
        <dbReference type="ChEBI" id="CHEBI:136412"/>
        <dbReference type="ChEBI" id="CHEBI:195194"/>
        <dbReference type="ChEBI" id="CHEBI:195195"/>
    </reaction>
</comment>
<dbReference type="GO" id="GO:0042578">
    <property type="term" value="F:phosphoric ester hydrolase activity"/>
    <property type="evidence" value="ECO:0007669"/>
    <property type="project" value="TreeGrafter"/>
</dbReference>
<dbReference type="SUPFAM" id="SSF81301">
    <property type="entry name" value="Nucleotidyltransferase"/>
    <property type="match status" value="1"/>
</dbReference>
<reference evidence="25 26" key="1">
    <citation type="journal article" date="2016" name="Nat. Commun.">
        <title>Thousands of microbial genomes shed light on interconnected biogeochemical processes in an aquifer system.</title>
        <authorList>
            <person name="Anantharaman K."/>
            <person name="Brown C.T."/>
            <person name="Hug L.A."/>
            <person name="Sharon I."/>
            <person name="Castelle C.J."/>
            <person name="Probst A.J."/>
            <person name="Thomas B.C."/>
            <person name="Singh A."/>
            <person name="Wilkins M.J."/>
            <person name="Karaoz U."/>
            <person name="Brodie E.L."/>
            <person name="Williams K.H."/>
            <person name="Hubbard S.S."/>
            <person name="Banfield J.F."/>
        </authorList>
    </citation>
    <scope>NUCLEOTIDE SEQUENCE [LARGE SCALE GENOMIC DNA]</scope>
</reference>
<dbReference type="InterPro" id="IPR043519">
    <property type="entry name" value="NT_sf"/>
</dbReference>
<keyword evidence="6" id="KW-0488">Methylation</keyword>
<dbReference type="CDD" id="cd00141">
    <property type="entry name" value="NT_POLXc"/>
    <property type="match status" value="1"/>
</dbReference>
<keyword evidence="9" id="KW-0548">Nucleotidyltransferase</keyword>
<dbReference type="PRINTS" id="PR00870">
    <property type="entry name" value="DNAPOLXBETA"/>
</dbReference>
<dbReference type="PANTHER" id="PTHR36928:SF1">
    <property type="entry name" value="PHOSPHATASE YCDX-RELATED"/>
    <property type="match status" value="1"/>
</dbReference>
<dbReference type="InterPro" id="IPR010994">
    <property type="entry name" value="RuvA_2-like"/>
</dbReference>
<dbReference type="InterPro" id="IPR022311">
    <property type="entry name" value="PolX-like"/>
</dbReference>
<dbReference type="InterPro" id="IPR002054">
    <property type="entry name" value="DNA-dir_DNA_pol_X"/>
</dbReference>
<feature type="domain" description="Helix-hairpin-helix DNA-binding motif class 1" evidence="22">
    <location>
        <begin position="127"/>
        <end position="146"/>
    </location>
</feature>
<evidence type="ECO:0000259" key="24">
    <source>
        <dbReference type="SMART" id="SM00483"/>
    </source>
</evidence>
<dbReference type="EMBL" id="MGJL01000024">
    <property type="protein sequence ID" value="OGN07536.1"/>
    <property type="molecule type" value="Genomic_DNA"/>
</dbReference>
<dbReference type="Pfam" id="PF02811">
    <property type="entry name" value="PHP"/>
    <property type="match status" value="1"/>
</dbReference>
<keyword evidence="12" id="KW-0832">Ubl conjugation</keyword>
<gene>
    <name evidence="25" type="ORF">A2750_01200</name>
</gene>
<evidence type="ECO:0000256" key="14">
    <source>
        <dbReference type="ARBA" id="ARBA00023053"/>
    </source>
</evidence>
<comment type="caution">
    <text evidence="25">The sequence shown here is derived from an EMBL/GenBank/DDBJ whole genome shotgun (WGS) entry which is preliminary data.</text>
</comment>
<dbReference type="SUPFAM" id="SSF89550">
    <property type="entry name" value="PHP domain-like"/>
    <property type="match status" value="1"/>
</dbReference>
<accession>A0A1F8F5L6</accession>
<dbReference type="AlphaFoldDB" id="A0A1F8F5L6"/>
<dbReference type="GO" id="GO:0003677">
    <property type="term" value="F:DNA binding"/>
    <property type="evidence" value="ECO:0007669"/>
    <property type="project" value="InterPro"/>
</dbReference>
<dbReference type="InterPro" id="IPR003141">
    <property type="entry name" value="Pol/His_phosphatase_N"/>
</dbReference>
<dbReference type="GO" id="GO:0005829">
    <property type="term" value="C:cytosol"/>
    <property type="evidence" value="ECO:0007669"/>
    <property type="project" value="TreeGrafter"/>
</dbReference>
<comment type="catalytic activity">
    <reaction evidence="18">
        <text>2'-deoxyribonucleotide-(2'-deoxyribose 5'-phosphate)-2'-deoxyribonucleotide-DNA = a 3'-end 2'-deoxyribonucleotide-(2,3-dehydro-2,3-deoxyribose 5'-phosphate)-DNA + a 5'-end 5'-phospho-2'-deoxyribonucleoside-DNA + H(+)</text>
        <dbReference type="Rhea" id="RHEA:66592"/>
        <dbReference type="Rhea" id="RHEA-COMP:13180"/>
        <dbReference type="Rhea" id="RHEA-COMP:16897"/>
        <dbReference type="Rhea" id="RHEA-COMP:17067"/>
        <dbReference type="ChEBI" id="CHEBI:15378"/>
        <dbReference type="ChEBI" id="CHEBI:136412"/>
        <dbReference type="ChEBI" id="CHEBI:157695"/>
        <dbReference type="ChEBI" id="CHEBI:167181"/>
        <dbReference type="EC" id="4.2.99.18"/>
    </reaction>
</comment>
<dbReference type="GO" id="GO:0003887">
    <property type="term" value="F:DNA-directed DNA polymerase activity"/>
    <property type="evidence" value="ECO:0007669"/>
    <property type="project" value="UniProtKB-KW"/>
</dbReference>
<evidence type="ECO:0000256" key="17">
    <source>
        <dbReference type="ARBA" id="ARBA00035726"/>
    </source>
</evidence>
<dbReference type="GO" id="GO:0006281">
    <property type="term" value="P:DNA repair"/>
    <property type="evidence" value="ECO:0007669"/>
    <property type="project" value="UniProtKB-KW"/>
</dbReference>
<protein>
    <recommendedName>
        <fullName evidence="5">DNA polymerase beta</fullName>
        <ecNumber evidence="3">2.7.7.7</ecNumber>
        <ecNumber evidence="4">4.2.99.18</ecNumber>
    </recommendedName>
    <alternativeName>
        <fullName evidence="16">5'-deoxyribose-phosphate lyase</fullName>
    </alternativeName>
    <alternativeName>
        <fullName evidence="17">AP lyase</fullName>
    </alternativeName>
</protein>
<evidence type="ECO:0000256" key="13">
    <source>
        <dbReference type="ARBA" id="ARBA00022932"/>
    </source>
</evidence>
<dbReference type="InterPro" id="IPR010996">
    <property type="entry name" value="HHH_MUS81"/>
</dbReference>
<dbReference type="SUPFAM" id="SSF47781">
    <property type="entry name" value="RuvA domain 2-like"/>
    <property type="match status" value="1"/>
</dbReference>
<evidence type="ECO:0000256" key="5">
    <source>
        <dbReference type="ARBA" id="ARBA00020020"/>
    </source>
</evidence>
<dbReference type="PIRSF" id="PIRSF005047">
    <property type="entry name" value="UCP005047_YshC"/>
    <property type="match status" value="1"/>
</dbReference>
<keyword evidence="13" id="KW-0239">DNA-directed DNA polymerase</keyword>
<evidence type="ECO:0000256" key="3">
    <source>
        <dbReference type="ARBA" id="ARBA00012417"/>
    </source>
</evidence>
<feature type="domain" description="Helix-hairpin-helix DNA-binding motif class 1" evidence="22">
    <location>
        <begin position="92"/>
        <end position="111"/>
    </location>
</feature>
<evidence type="ECO:0000256" key="9">
    <source>
        <dbReference type="ARBA" id="ARBA00022695"/>
    </source>
</evidence>
<keyword evidence="14" id="KW-0915">Sodium</keyword>